<feature type="region of interest" description="Disordered" evidence="1">
    <location>
        <begin position="28"/>
        <end position="52"/>
    </location>
</feature>
<comment type="caution">
    <text evidence="3">The sequence shown here is derived from an EMBL/GenBank/DDBJ whole genome shotgun (WGS) entry which is preliminary data.</text>
</comment>
<protein>
    <submittedName>
        <fullName evidence="3">Uncharacterized protein</fullName>
    </submittedName>
</protein>
<reference evidence="3" key="1">
    <citation type="journal article" date="2014" name="Int. J. Syst. Evol. Microbiol.">
        <title>Complete genome sequence of Corynebacterium casei LMG S-19264T (=DSM 44701T), isolated from a smear-ripened cheese.</title>
        <authorList>
            <consortium name="US DOE Joint Genome Institute (JGI-PGF)"/>
            <person name="Walter F."/>
            <person name="Albersmeier A."/>
            <person name="Kalinowski J."/>
            <person name="Ruckert C."/>
        </authorList>
    </citation>
    <scope>NUCLEOTIDE SEQUENCE</scope>
    <source>
        <strain evidence="3">CGMCC 1.12360</strain>
    </source>
</reference>
<organism evidence="3 4">
    <name type="scientific">Compostibacillus humi</name>
    <dbReference type="NCBI Taxonomy" id="1245525"/>
    <lineage>
        <taxon>Bacteria</taxon>
        <taxon>Bacillati</taxon>
        <taxon>Bacillota</taxon>
        <taxon>Bacilli</taxon>
        <taxon>Bacillales</taxon>
        <taxon>Bacillaceae</taxon>
        <taxon>Compostibacillus</taxon>
    </lineage>
</organism>
<reference evidence="3" key="2">
    <citation type="submission" date="2020-09" db="EMBL/GenBank/DDBJ databases">
        <authorList>
            <person name="Sun Q."/>
            <person name="Zhou Y."/>
        </authorList>
    </citation>
    <scope>NUCLEOTIDE SEQUENCE</scope>
    <source>
        <strain evidence="3">CGMCC 1.12360</strain>
    </source>
</reference>
<dbReference type="Proteomes" id="UP000602050">
    <property type="component" value="Unassembled WGS sequence"/>
</dbReference>
<gene>
    <name evidence="3" type="ORF">GCM10010978_00970</name>
</gene>
<feature type="compositionally biased region" description="Basic and acidic residues" evidence="1">
    <location>
        <begin position="28"/>
        <end position="39"/>
    </location>
</feature>
<feature type="transmembrane region" description="Helical" evidence="2">
    <location>
        <begin position="6"/>
        <end position="22"/>
    </location>
</feature>
<keyword evidence="4" id="KW-1185">Reference proteome</keyword>
<keyword evidence="2" id="KW-0812">Transmembrane</keyword>
<evidence type="ECO:0000256" key="2">
    <source>
        <dbReference type="SAM" id="Phobius"/>
    </source>
</evidence>
<dbReference type="EMBL" id="BMEV01000001">
    <property type="protein sequence ID" value="GGH68211.1"/>
    <property type="molecule type" value="Genomic_DNA"/>
</dbReference>
<accession>A0A8J2ZQ64</accession>
<name>A0A8J2ZQ64_9BACI</name>
<keyword evidence="2" id="KW-0472">Membrane</keyword>
<evidence type="ECO:0000313" key="3">
    <source>
        <dbReference type="EMBL" id="GGH68211.1"/>
    </source>
</evidence>
<evidence type="ECO:0000313" key="4">
    <source>
        <dbReference type="Proteomes" id="UP000602050"/>
    </source>
</evidence>
<sequence length="52" mass="6048">MLDFFTFYHNVLLIFIILNILPKEIPPEEKKRTDQKDTSPRLCLGQAANPAF</sequence>
<keyword evidence="2" id="KW-1133">Transmembrane helix</keyword>
<evidence type="ECO:0000256" key="1">
    <source>
        <dbReference type="SAM" id="MobiDB-lite"/>
    </source>
</evidence>
<dbReference type="AlphaFoldDB" id="A0A8J2ZQ64"/>
<proteinExistence type="predicted"/>